<comment type="similarity">
    <text evidence="1">Belongs to the alpha-carbonic anhydrase family.</text>
</comment>
<accession>A0ABU4L1F2</accession>
<evidence type="ECO:0000256" key="2">
    <source>
        <dbReference type="ARBA" id="ARBA00012925"/>
    </source>
</evidence>
<dbReference type="PROSITE" id="PS51144">
    <property type="entry name" value="ALPHA_CA_2"/>
    <property type="match status" value="1"/>
</dbReference>
<comment type="caution">
    <text evidence="9">The sequence shown here is derived from an EMBL/GenBank/DDBJ whole genome shotgun (WGS) entry which is preliminary data.</text>
</comment>
<dbReference type="InterPro" id="IPR041891">
    <property type="entry name" value="Alpha_CA_prokaryot-like"/>
</dbReference>
<dbReference type="EC" id="4.2.1.1" evidence="2"/>
<dbReference type="InterPro" id="IPR023561">
    <property type="entry name" value="Carbonic_anhydrase_a-class"/>
</dbReference>
<dbReference type="SUPFAM" id="SSF51069">
    <property type="entry name" value="Carbonic anhydrase"/>
    <property type="match status" value="1"/>
</dbReference>
<keyword evidence="5" id="KW-0456">Lyase</keyword>
<feature type="compositionally biased region" description="Polar residues" evidence="7">
    <location>
        <begin position="1"/>
        <end position="12"/>
    </location>
</feature>
<gene>
    <name evidence="9" type="ORF">PV517_12245</name>
</gene>
<reference evidence="9 10" key="1">
    <citation type="journal article" date="2023" name="Microb. Genom.">
        <title>Mesoterricola silvestris gen. nov., sp. nov., Mesoterricola sediminis sp. nov., Geothrix oryzae sp. nov., Geothrix edaphica sp. nov., Geothrix rubra sp. nov., and Geothrix limicola sp. nov., six novel members of Acidobacteriota isolated from soils.</title>
        <authorList>
            <person name="Weisberg A.J."/>
            <person name="Pearce E."/>
            <person name="Kramer C.G."/>
            <person name="Chang J.H."/>
            <person name="Clarke C.R."/>
        </authorList>
    </citation>
    <scope>NUCLEOTIDE SEQUENCE [LARGE SCALE GENOMIC DNA]</scope>
    <source>
        <strain evidence="9 10">NRRL_B-2795</strain>
    </source>
</reference>
<keyword evidence="3" id="KW-0479">Metal-binding</keyword>
<feature type="region of interest" description="Disordered" evidence="7">
    <location>
        <begin position="1"/>
        <end position="36"/>
    </location>
</feature>
<dbReference type="Gene3D" id="3.10.200.10">
    <property type="entry name" value="Alpha carbonic anhydrase"/>
    <property type="match status" value="1"/>
</dbReference>
<dbReference type="EMBL" id="JARAVY010000004">
    <property type="protein sequence ID" value="MDX2909464.1"/>
    <property type="molecule type" value="Genomic_DNA"/>
</dbReference>
<dbReference type="InterPro" id="IPR036398">
    <property type="entry name" value="CA_dom_sf"/>
</dbReference>
<evidence type="ECO:0000313" key="10">
    <source>
        <dbReference type="Proteomes" id="UP001271723"/>
    </source>
</evidence>
<evidence type="ECO:0000313" key="9">
    <source>
        <dbReference type="EMBL" id="MDX2909464.1"/>
    </source>
</evidence>
<dbReference type="Proteomes" id="UP001271723">
    <property type="component" value="Unassembled WGS sequence"/>
</dbReference>
<sequence length="253" mass="28133">MSQTASASSAVDTSCEKLSPVDIRPEDTDSSALPPLRFRHPRELVLDLHFDDPGKPRRRPPRDRARGDGYDCVRTDEGSVKAAPQKGDECLLWVGDDLFALVDVHWHTPSEHTVGGVAFPMEQHMKYRRVDGDTGAAEGDGEFTVIGVFVHPGQPNDSLDRLLTSARRSDGHWTVGGVGLDALLPSCTESYRYVGSTTTCPYIPGVRWTLLTHPVQASAEALAHYRKVFPKGNALETQPLRDRRVLSDRHRWW</sequence>
<comment type="catalytic activity">
    <reaction evidence="6">
        <text>hydrogencarbonate + H(+) = CO2 + H2O</text>
        <dbReference type="Rhea" id="RHEA:10748"/>
        <dbReference type="ChEBI" id="CHEBI:15377"/>
        <dbReference type="ChEBI" id="CHEBI:15378"/>
        <dbReference type="ChEBI" id="CHEBI:16526"/>
        <dbReference type="ChEBI" id="CHEBI:17544"/>
        <dbReference type="EC" id="4.2.1.1"/>
    </reaction>
</comment>
<dbReference type="InterPro" id="IPR001148">
    <property type="entry name" value="CA_dom"/>
</dbReference>
<evidence type="ECO:0000256" key="7">
    <source>
        <dbReference type="SAM" id="MobiDB-lite"/>
    </source>
</evidence>
<dbReference type="PANTHER" id="PTHR18952">
    <property type="entry name" value="CARBONIC ANHYDRASE"/>
    <property type="match status" value="1"/>
</dbReference>
<proteinExistence type="inferred from homology"/>
<evidence type="ECO:0000256" key="3">
    <source>
        <dbReference type="ARBA" id="ARBA00022723"/>
    </source>
</evidence>
<organism evidence="9 10">
    <name type="scientific">Streptomyces griseiscabiei</name>
    <dbReference type="NCBI Taxonomy" id="2993540"/>
    <lineage>
        <taxon>Bacteria</taxon>
        <taxon>Bacillati</taxon>
        <taxon>Actinomycetota</taxon>
        <taxon>Actinomycetes</taxon>
        <taxon>Kitasatosporales</taxon>
        <taxon>Streptomycetaceae</taxon>
        <taxon>Streptomyces</taxon>
    </lineage>
</organism>
<dbReference type="Pfam" id="PF00194">
    <property type="entry name" value="Carb_anhydrase"/>
    <property type="match status" value="1"/>
</dbReference>
<evidence type="ECO:0000256" key="5">
    <source>
        <dbReference type="ARBA" id="ARBA00023239"/>
    </source>
</evidence>
<evidence type="ECO:0000256" key="1">
    <source>
        <dbReference type="ARBA" id="ARBA00010718"/>
    </source>
</evidence>
<dbReference type="SMART" id="SM01057">
    <property type="entry name" value="Carb_anhydrase"/>
    <property type="match status" value="1"/>
</dbReference>
<feature type="domain" description="Alpha-carbonic anhydrase" evidence="8">
    <location>
        <begin position="1"/>
        <end position="249"/>
    </location>
</feature>
<dbReference type="CDD" id="cd03124">
    <property type="entry name" value="alpha_CA_prokaryotic_like"/>
    <property type="match status" value="1"/>
</dbReference>
<evidence type="ECO:0000256" key="6">
    <source>
        <dbReference type="ARBA" id="ARBA00048348"/>
    </source>
</evidence>
<feature type="region of interest" description="Disordered" evidence="7">
    <location>
        <begin position="49"/>
        <end position="71"/>
    </location>
</feature>
<dbReference type="RefSeq" id="WP_086760554.1">
    <property type="nucleotide sequence ID" value="NZ_JAGJBZ010000002.1"/>
</dbReference>
<feature type="compositionally biased region" description="Basic and acidic residues" evidence="7">
    <location>
        <begin position="62"/>
        <end position="71"/>
    </location>
</feature>
<evidence type="ECO:0000256" key="4">
    <source>
        <dbReference type="ARBA" id="ARBA00022833"/>
    </source>
</evidence>
<name>A0ABU4L1F2_9ACTN</name>
<protein>
    <recommendedName>
        <fullName evidence="2">carbonic anhydrase</fullName>
        <ecNumber evidence="2">4.2.1.1</ecNumber>
    </recommendedName>
</protein>
<dbReference type="PANTHER" id="PTHR18952:SF265">
    <property type="entry name" value="CARBONIC ANHYDRASE"/>
    <property type="match status" value="1"/>
</dbReference>
<keyword evidence="10" id="KW-1185">Reference proteome</keyword>
<evidence type="ECO:0000259" key="8">
    <source>
        <dbReference type="PROSITE" id="PS51144"/>
    </source>
</evidence>
<keyword evidence="4" id="KW-0862">Zinc</keyword>